<evidence type="ECO:0000256" key="3">
    <source>
        <dbReference type="ARBA" id="ARBA00022692"/>
    </source>
</evidence>
<dbReference type="GO" id="GO:0022857">
    <property type="term" value="F:transmembrane transporter activity"/>
    <property type="evidence" value="ECO:0007669"/>
    <property type="project" value="InterPro"/>
</dbReference>
<evidence type="ECO:0000256" key="2">
    <source>
        <dbReference type="ARBA" id="ARBA00005982"/>
    </source>
</evidence>
<proteinExistence type="inferred from homology"/>
<evidence type="ECO:0000256" key="4">
    <source>
        <dbReference type="ARBA" id="ARBA00022989"/>
    </source>
</evidence>
<dbReference type="Pfam" id="PF00854">
    <property type="entry name" value="PTR2"/>
    <property type="match status" value="2"/>
</dbReference>
<keyword evidence="4 6" id="KW-1133">Transmembrane helix</keyword>
<keyword evidence="5 6" id="KW-0472">Membrane</keyword>
<organism evidence="7 8">
    <name type="scientific">Dipteronia dyeriana</name>
    <dbReference type="NCBI Taxonomy" id="168575"/>
    <lineage>
        <taxon>Eukaryota</taxon>
        <taxon>Viridiplantae</taxon>
        <taxon>Streptophyta</taxon>
        <taxon>Embryophyta</taxon>
        <taxon>Tracheophyta</taxon>
        <taxon>Spermatophyta</taxon>
        <taxon>Magnoliopsida</taxon>
        <taxon>eudicotyledons</taxon>
        <taxon>Gunneridae</taxon>
        <taxon>Pentapetalae</taxon>
        <taxon>rosids</taxon>
        <taxon>malvids</taxon>
        <taxon>Sapindales</taxon>
        <taxon>Sapindaceae</taxon>
        <taxon>Hippocastanoideae</taxon>
        <taxon>Acereae</taxon>
        <taxon>Dipteronia</taxon>
    </lineage>
</organism>
<evidence type="ECO:0000256" key="6">
    <source>
        <dbReference type="SAM" id="Phobius"/>
    </source>
</evidence>
<sequence length="354" mass="39397">MEITFGKIIIFVTIIVYIQDEDGWIVGFGIPVGLLLLSTILFLLGSSLYVKENANKSMFTGFAQVASAAWKKRHSAINSDSDGLYHHMGSKKLIAPTQKLGSLNKACIITNPEKELDFDGKSKEEWKLKALIKVLPIWSIGIIIGVTISQYSFPVLEASTMDRHVFRQGLKIPAVHQKPTWAHPETTHGTWPNSAVHVHAVAALAETKRRNTAIREGLEDKSGGVVSMSTMWLVSQYILIGVAEALNAIGQREFYYSPFPRSMSSIGVAIYSLGSGVGSLLGSLNVTLMDRFSKRGGHHSWVSNNLNQDRYDYYYWFLCILSAINFFYFLACSWAYGSCEDNKVPDESDILTLQ</sequence>
<accession>A0AAD9WWE0</accession>
<dbReference type="InterPro" id="IPR036259">
    <property type="entry name" value="MFS_trans_sf"/>
</dbReference>
<feature type="transmembrane region" description="Helical" evidence="6">
    <location>
        <begin position="24"/>
        <end position="50"/>
    </location>
</feature>
<comment type="caution">
    <text evidence="7">The sequence shown here is derived from an EMBL/GenBank/DDBJ whole genome shotgun (WGS) entry which is preliminary data.</text>
</comment>
<name>A0AAD9WWE0_9ROSI</name>
<evidence type="ECO:0000313" key="7">
    <source>
        <dbReference type="EMBL" id="KAK2645646.1"/>
    </source>
</evidence>
<evidence type="ECO:0000256" key="1">
    <source>
        <dbReference type="ARBA" id="ARBA00004141"/>
    </source>
</evidence>
<keyword evidence="8" id="KW-1185">Reference proteome</keyword>
<dbReference type="Gene3D" id="1.20.1250.20">
    <property type="entry name" value="MFS general substrate transporter like domains"/>
    <property type="match status" value="2"/>
</dbReference>
<dbReference type="EMBL" id="JANJYI010000006">
    <property type="protein sequence ID" value="KAK2645646.1"/>
    <property type="molecule type" value="Genomic_DNA"/>
</dbReference>
<keyword evidence="3 6" id="KW-0812">Transmembrane</keyword>
<dbReference type="PANTHER" id="PTHR11654">
    <property type="entry name" value="OLIGOPEPTIDE TRANSPORTER-RELATED"/>
    <property type="match status" value="1"/>
</dbReference>
<comment type="similarity">
    <text evidence="2">Belongs to the major facilitator superfamily. Proton-dependent oligopeptide transporter (POT/PTR) (TC 2.A.17) family.</text>
</comment>
<protein>
    <submittedName>
        <fullName evidence="7">Uncharacterized protein</fullName>
    </submittedName>
</protein>
<gene>
    <name evidence="7" type="ORF">Ddye_020841</name>
</gene>
<dbReference type="InterPro" id="IPR000109">
    <property type="entry name" value="POT_fam"/>
</dbReference>
<feature type="transmembrane region" description="Helical" evidence="6">
    <location>
        <begin position="130"/>
        <end position="153"/>
    </location>
</feature>
<dbReference type="AlphaFoldDB" id="A0AAD9WWE0"/>
<evidence type="ECO:0000256" key="5">
    <source>
        <dbReference type="ARBA" id="ARBA00023136"/>
    </source>
</evidence>
<evidence type="ECO:0000313" key="8">
    <source>
        <dbReference type="Proteomes" id="UP001280121"/>
    </source>
</evidence>
<dbReference type="GO" id="GO:0016020">
    <property type="term" value="C:membrane"/>
    <property type="evidence" value="ECO:0007669"/>
    <property type="project" value="UniProtKB-SubCell"/>
</dbReference>
<reference evidence="7" key="1">
    <citation type="journal article" date="2023" name="Plant J.">
        <title>Genome sequences and population genomics provide insights into the demographic history, inbreeding, and mutation load of two 'living fossil' tree species of Dipteronia.</title>
        <authorList>
            <person name="Feng Y."/>
            <person name="Comes H.P."/>
            <person name="Chen J."/>
            <person name="Zhu S."/>
            <person name="Lu R."/>
            <person name="Zhang X."/>
            <person name="Li P."/>
            <person name="Qiu J."/>
            <person name="Olsen K.M."/>
            <person name="Qiu Y."/>
        </authorList>
    </citation>
    <scope>NUCLEOTIDE SEQUENCE</scope>
    <source>
        <strain evidence="7">KIB01</strain>
    </source>
</reference>
<dbReference type="Proteomes" id="UP001280121">
    <property type="component" value="Unassembled WGS sequence"/>
</dbReference>
<comment type="subcellular location">
    <subcellularLocation>
        <location evidence="1">Membrane</location>
        <topology evidence="1">Multi-pass membrane protein</topology>
    </subcellularLocation>
</comment>
<feature type="transmembrane region" description="Helical" evidence="6">
    <location>
        <begin position="313"/>
        <end position="336"/>
    </location>
</feature>
<feature type="transmembrane region" description="Helical" evidence="6">
    <location>
        <begin position="262"/>
        <end position="284"/>
    </location>
</feature>